<reference evidence="1 2" key="1">
    <citation type="submission" date="2017-01" db="EMBL/GenBank/DDBJ databases">
        <title>Draft genome sequence of Pseudomonas pachastrellae type strain CCUG 46540T from a deep sea.</title>
        <authorList>
            <person name="Gomila M."/>
            <person name="Mulet M."/>
            <person name="Lalucat J."/>
            <person name="Garcia-Valdes E."/>
        </authorList>
    </citation>
    <scope>NUCLEOTIDE SEQUENCE [LARGE SCALE GENOMIC DNA]</scope>
    <source>
        <strain evidence="1 2">CCUG 46540</strain>
    </source>
</reference>
<evidence type="ECO:0000313" key="2">
    <source>
        <dbReference type="Proteomes" id="UP000242847"/>
    </source>
</evidence>
<dbReference type="AlphaFoldDB" id="A0A1S8DCI0"/>
<accession>A0A1S8DCI0</accession>
<dbReference type="EMBL" id="MUBC01000035">
    <property type="protein sequence ID" value="ONM43145.1"/>
    <property type="molecule type" value="Genomic_DNA"/>
</dbReference>
<proteinExistence type="predicted"/>
<dbReference type="RefSeq" id="WP_083728382.1">
    <property type="nucleotide sequence ID" value="NZ_FOUD01000001.1"/>
</dbReference>
<name>A0A1S8DCI0_9GAMM</name>
<comment type="caution">
    <text evidence="1">The sequence shown here is derived from an EMBL/GenBank/DDBJ whole genome shotgun (WGS) entry which is preliminary data.</text>
</comment>
<evidence type="ECO:0000313" key="1">
    <source>
        <dbReference type="EMBL" id="ONM43145.1"/>
    </source>
</evidence>
<keyword evidence="2" id="KW-1185">Reference proteome</keyword>
<sequence length="120" mass="13368">MTPEQIEQIAEKYRDASVPEVFTAKQLTIHEEDADVLGTFRLVMSKPEKGVGGRLPRWPVSILVTRPDGTDEVVNTGKANAPWNVMHEIVAESLNIMALIINEQRGMMIKARKASMKVVP</sequence>
<dbReference type="STRING" id="254161.SAMN05216256_101108"/>
<dbReference type="Proteomes" id="UP000242847">
    <property type="component" value="Unassembled WGS sequence"/>
</dbReference>
<protein>
    <submittedName>
        <fullName evidence="1">Uncharacterized protein</fullName>
    </submittedName>
</protein>
<gene>
    <name evidence="1" type="ORF">BXT89_14430</name>
</gene>
<organism evidence="1 2">
    <name type="scientific">Halopseudomonas pachastrellae</name>
    <dbReference type="NCBI Taxonomy" id="254161"/>
    <lineage>
        <taxon>Bacteria</taxon>
        <taxon>Pseudomonadati</taxon>
        <taxon>Pseudomonadota</taxon>
        <taxon>Gammaproteobacteria</taxon>
        <taxon>Pseudomonadales</taxon>
        <taxon>Pseudomonadaceae</taxon>
        <taxon>Halopseudomonas</taxon>
    </lineage>
</organism>